<dbReference type="SUPFAM" id="SSF48350">
    <property type="entry name" value="GTPase activation domain, GAP"/>
    <property type="match status" value="1"/>
</dbReference>
<dbReference type="AlphaFoldDB" id="A0A0G2EGB2"/>
<feature type="compositionally biased region" description="Basic and acidic residues" evidence="3">
    <location>
        <begin position="192"/>
        <end position="203"/>
    </location>
</feature>
<feature type="compositionally biased region" description="Polar residues" evidence="3">
    <location>
        <begin position="480"/>
        <end position="497"/>
    </location>
</feature>
<feature type="compositionally biased region" description="Polar residues" evidence="3">
    <location>
        <begin position="319"/>
        <end position="335"/>
    </location>
</feature>
<feature type="compositionally biased region" description="Basic and acidic residues" evidence="3">
    <location>
        <begin position="104"/>
        <end position="115"/>
    </location>
</feature>
<dbReference type="PROSITE" id="PS50238">
    <property type="entry name" value="RHOGAP"/>
    <property type="match status" value="1"/>
</dbReference>
<reference evidence="5 6" key="2">
    <citation type="submission" date="2015-05" db="EMBL/GenBank/DDBJ databases">
        <authorList>
            <person name="Morales-Cruz A."/>
            <person name="Amrine K.C."/>
            <person name="Cantu D."/>
        </authorList>
    </citation>
    <scope>NUCLEOTIDE SEQUENCE [LARGE SCALE GENOMIC DNA]</scope>
    <source>
        <strain evidence="5">UCRPC4</strain>
    </source>
</reference>
<dbReference type="PANTHER" id="PTHR23176:SF128">
    <property type="entry name" value="RHO GTPASE-ACTIVATING PROTEIN RGD1"/>
    <property type="match status" value="1"/>
</dbReference>
<dbReference type="Proteomes" id="UP000053317">
    <property type="component" value="Unassembled WGS sequence"/>
</dbReference>
<dbReference type="CDD" id="cd00159">
    <property type="entry name" value="RhoGAP"/>
    <property type="match status" value="1"/>
</dbReference>
<dbReference type="InterPro" id="IPR008936">
    <property type="entry name" value="Rho_GTPase_activation_prot"/>
</dbReference>
<feature type="region of interest" description="Disordered" evidence="3">
    <location>
        <begin position="473"/>
        <end position="500"/>
    </location>
</feature>
<name>A0A0G2EGB2_PHACM</name>
<keyword evidence="6" id="KW-1185">Reference proteome</keyword>
<feature type="compositionally biased region" description="Polar residues" evidence="3">
    <location>
        <begin position="827"/>
        <end position="843"/>
    </location>
</feature>
<evidence type="ECO:0000313" key="6">
    <source>
        <dbReference type="Proteomes" id="UP000053317"/>
    </source>
</evidence>
<dbReference type="OrthoDB" id="79452at2759"/>
<reference evidence="5 6" key="1">
    <citation type="submission" date="2015-05" db="EMBL/GenBank/DDBJ databases">
        <title>Distinctive expansion of gene families associated with plant cell wall degradation and secondary metabolism in the genomes of grapevine trunk pathogens.</title>
        <authorList>
            <person name="Lawrence D.P."/>
            <person name="Travadon R."/>
            <person name="Rolshausen P.E."/>
            <person name="Baumgartner K."/>
        </authorList>
    </citation>
    <scope>NUCLEOTIDE SEQUENCE [LARGE SCALE GENOMIC DNA]</scope>
    <source>
        <strain evidence="5">UCRPC4</strain>
    </source>
</reference>
<dbReference type="InterPro" id="IPR050729">
    <property type="entry name" value="Rho-GAP"/>
</dbReference>
<organism evidence="5 6">
    <name type="scientific">Phaeomoniella chlamydospora</name>
    <name type="common">Phaeoacremonium chlamydosporum</name>
    <dbReference type="NCBI Taxonomy" id="158046"/>
    <lineage>
        <taxon>Eukaryota</taxon>
        <taxon>Fungi</taxon>
        <taxon>Dikarya</taxon>
        <taxon>Ascomycota</taxon>
        <taxon>Pezizomycotina</taxon>
        <taxon>Eurotiomycetes</taxon>
        <taxon>Chaetothyriomycetidae</taxon>
        <taxon>Phaeomoniellales</taxon>
        <taxon>Phaeomoniellaceae</taxon>
        <taxon>Phaeomoniella</taxon>
    </lineage>
</organism>
<dbReference type="Pfam" id="PF00620">
    <property type="entry name" value="RhoGAP"/>
    <property type="match status" value="1"/>
</dbReference>
<gene>
    <name evidence="5" type="ORF">UCRPC4_g03732</name>
</gene>
<feature type="compositionally biased region" description="Polar residues" evidence="3">
    <location>
        <begin position="90"/>
        <end position="103"/>
    </location>
</feature>
<feature type="compositionally biased region" description="Polar residues" evidence="3">
    <location>
        <begin position="1"/>
        <end position="25"/>
    </location>
</feature>
<sequence>MSSTPELSTPQSDGQSETPTDNSLRNRPVAPRLDPAPNIKRSNSPATRDGLTLPADVFKNKRHSFIAPQPEEGGFEQMEIPLAFDPTPPATHSSPQLSNSRTPRQIEEQPRDYFNTDRSAVNVSRKPSAETQPSPHIAYQEKGRQPSNDVIDNIMKRREMGGKVNGSSVTSPPLSENHRHNQQASPKVSRQPSDEKFKLQDVPKRKRAGSKQSSYSESKSPHLESPPTANGDTIAGTSKTKGSSSDSMVEKSREQAPAPAKLSTPRPSYESRSREGGSVELSRPAHIPTQSPQPPKRGDSLSTKSTNSIPRKEVGGVTRKTSLSVRNQNDQSAPSVSKDVEASSTPKLSSGKSISKPVESPKSKSLFDTAARSEGSKDPFVAPRAPPAPPPPGHKKSESISTMQSDTPRLADNAGSPSLPRYSAGGDFTMEEDMARILSGEDGGSHESFLKRVSNSVRHGRSFSDKGMRLTKEHKWPKSPVTSTTPQDMSSPVTASPENREELTWYKNELRRERQKTLEKERRVSELEAMVNSTTEIKLANSELREKRSTMVVLDAQKEIVVRELEVLTEHIAQFKKTTEPDLNKFANSVLRDFSEALVKLRDSYAPKIEHALTQKQEVVAEISTLNQMKENLLQEFEQLSLKNAQLAELNNTLVHQIQGLYKKGAKEEEKPPTNGLGIYSHHKEKSQVSIDSKEVRPSIADMSMTSSVTAVQPEEAEPITVIQGPQVVNIRKGQPKKFNWKKGQNVAKGVTKGLKGAFSSTQQSYAREMQFTETAPYGSTPPSNDYPNLPKSSGSEQTSSTQKPGGFGGFWGNQKATTKPAAPLRMQSNDSSTALAPDPSTTLFGADLEQRAEFEKTPIPYIVTRCIEEVEVRGMDVEGIYRKSGGNSQILIVKEGFEKNPQSFNISDPDLDIHAVTSGLKQYLRRLPTPLITYEVYDKILDACNLSTSEAKVQAMQHAIIDLPQVHQDVLEFLVFHLKRVVGHEKENLMTPLNIAVVFAPTIMRPESLTREMTDTQKKNEAVQFLVENCQAIFLDTH</sequence>
<feature type="compositionally biased region" description="Polar residues" evidence="3">
    <location>
        <begin position="781"/>
        <end position="804"/>
    </location>
</feature>
<feature type="domain" description="Rho-GAP" evidence="4">
    <location>
        <begin position="847"/>
        <end position="1035"/>
    </location>
</feature>
<protein>
    <submittedName>
        <fullName evidence="5">Putative rho gtpase activator rga</fullName>
    </submittedName>
</protein>
<evidence type="ECO:0000256" key="3">
    <source>
        <dbReference type="SAM" id="MobiDB-lite"/>
    </source>
</evidence>
<dbReference type="InterPro" id="IPR000198">
    <property type="entry name" value="RhoGAP_dom"/>
</dbReference>
<feature type="region of interest" description="Disordered" evidence="3">
    <location>
        <begin position="775"/>
        <end position="843"/>
    </location>
</feature>
<accession>A0A0G2EGB2</accession>
<comment type="caution">
    <text evidence="5">The sequence shown here is derived from an EMBL/GenBank/DDBJ whole genome shotgun (WGS) entry which is preliminary data.</text>
</comment>
<dbReference type="Gene3D" id="1.10.555.10">
    <property type="entry name" value="Rho GTPase activation protein"/>
    <property type="match status" value="1"/>
</dbReference>
<keyword evidence="1" id="KW-0343">GTPase activation</keyword>
<dbReference type="FunFam" id="1.10.555.10:FF:000043">
    <property type="entry name" value="Rho GTPase activator Rga"/>
    <property type="match status" value="1"/>
</dbReference>
<feature type="compositionally biased region" description="Polar residues" evidence="3">
    <location>
        <begin position="182"/>
        <end position="191"/>
    </location>
</feature>
<dbReference type="GO" id="GO:0005938">
    <property type="term" value="C:cell cortex"/>
    <property type="evidence" value="ECO:0007669"/>
    <property type="project" value="UniProtKB-ARBA"/>
</dbReference>
<dbReference type="GO" id="GO:0005096">
    <property type="term" value="F:GTPase activator activity"/>
    <property type="evidence" value="ECO:0007669"/>
    <property type="project" value="UniProtKB-KW"/>
</dbReference>
<dbReference type="EMBL" id="LCWF01000085">
    <property type="protein sequence ID" value="KKY21469.1"/>
    <property type="molecule type" value="Genomic_DNA"/>
</dbReference>
<feature type="compositionally biased region" description="Polar residues" evidence="3">
    <location>
        <begin position="342"/>
        <end position="353"/>
    </location>
</feature>
<evidence type="ECO:0000256" key="1">
    <source>
        <dbReference type="ARBA" id="ARBA00022468"/>
    </source>
</evidence>
<proteinExistence type="predicted"/>
<keyword evidence="2" id="KW-0175">Coiled coil</keyword>
<dbReference type="GO" id="GO:0007165">
    <property type="term" value="P:signal transduction"/>
    <property type="evidence" value="ECO:0007669"/>
    <property type="project" value="InterPro"/>
</dbReference>
<evidence type="ECO:0000259" key="4">
    <source>
        <dbReference type="PROSITE" id="PS50238"/>
    </source>
</evidence>
<evidence type="ECO:0000313" key="5">
    <source>
        <dbReference type="EMBL" id="KKY21469.1"/>
    </source>
</evidence>
<feature type="compositionally biased region" description="Polar residues" evidence="3">
    <location>
        <begin position="300"/>
        <end position="309"/>
    </location>
</feature>
<feature type="coiled-coil region" evidence="2">
    <location>
        <begin position="616"/>
        <end position="650"/>
    </location>
</feature>
<feature type="region of interest" description="Disordered" evidence="3">
    <location>
        <begin position="1"/>
        <end position="426"/>
    </location>
</feature>
<evidence type="ECO:0000256" key="2">
    <source>
        <dbReference type="SAM" id="Coils"/>
    </source>
</evidence>
<dbReference type="PANTHER" id="PTHR23176">
    <property type="entry name" value="RHO/RAC/CDC GTPASE-ACTIVATING PROTEIN"/>
    <property type="match status" value="1"/>
</dbReference>
<feature type="compositionally biased region" description="Low complexity" evidence="3">
    <location>
        <begin position="236"/>
        <end position="245"/>
    </location>
</feature>
<feature type="compositionally biased region" description="Polar residues" evidence="3">
    <location>
        <begin position="165"/>
        <end position="174"/>
    </location>
</feature>
<dbReference type="SMART" id="SM00324">
    <property type="entry name" value="RhoGAP"/>
    <property type="match status" value="1"/>
</dbReference>